<feature type="region of interest" description="Disordered" evidence="7">
    <location>
        <begin position="177"/>
        <end position="202"/>
    </location>
</feature>
<dbReference type="InterPro" id="IPR042241">
    <property type="entry name" value="GCP_C_sf"/>
</dbReference>
<dbReference type="GO" id="GO:0000278">
    <property type="term" value="P:mitotic cell cycle"/>
    <property type="evidence" value="ECO:0007669"/>
    <property type="project" value="TreeGrafter"/>
</dbReference>
<keyword evidence="5 6" id="KW-0206">Cytoskeleton</keyword>
<dbReference type="InterPro" id="IPR040457">
    <property type="entry name" value="GCP_C"/>
</dbReference>
<dbReference type="GO" id="GO:0000922">
    <property type="term" value="C:spindle pole"/>
    <property type="evidence" value="ECO:0007669"/>
    <property type="project" value="InterPro"/>
</dbReference>
<evidence type="ECO:0000256" key="3">
    <source>
        <dbReference type="ARBA" id="ARBA00022490"/>
    </source>
</evidence>
<proteinExistence type="inferred from homology"/>
<evidence type="ECO:0000256" key="4">
    <source>
        <dbReference type="ARBA" id="ARBA00022701"/>
    </source>
</evidence>
<evidence type="ECO:0000256" key="2">
    <source>
        <dbReference type="ARBA" id="ARBA00010337"/>
    </source>
</evidence>
<reference evidence="9 10" key="1">
    <citation type="journal article" date="2015" name="Genome Biol. Evol.">
        <title>Comparative Genomics of a Bacterivorous Green Alga Reveals Evolutionary Causalities and Consequences of Phago-Mixotrophic Mode of Nutrition.</title>
        <authorList>
            <person name="Burns J.A."/>
            <person name="Paasch A."/>
            <person name="Narechania A."/>
            <person name="Kim E."/>
        </authorList>
    </citation>
    <scope>NUCLEOTIDE SEQUENCE [LARGE SCALE GENOMIC DNA]</scope>
    <source>
        <strain evidence="9 10">PLY_AMNH</strain>
    </source>
</reference>
<name>A0AAE0BAP9_9CHLO</name>
<dbReference type="Proteomes" id="UP001190700">
    <property type="component" value="Unassembled WGS sequence"/>
</dbReference>
<dbReference type="GO" id="GO:0051011">
    <property type="term" value="F:microtubule minus-end binding"/>
    <property type="evidence" value="ECO:0007669"/>
    <property type="project" value="TreeGrafter"/>
</dbReference>
<dbReference type="Pfam" id="PF04130">
    <property type="entry name" value="GCP_C_terminal"/>
    <property type="match status" value="1"/>
</dbReference>
<organism evidence="9 10">
    <name type="scientific">Cymbomonas tetramitiformis</name>
    <dbReference type="NCBI Taxonomy" id="36881"/>
    <lineage>
        <taxon>Eukaryota</taxon>
        <taxon>Viridiplantae</taxon>
        <taxon>Chlorophyta</taxon>
        <taxon>Pyramimonadophyceae</taxon>
        <taxon>Pyramimonadales</taxon>
        <taxon>Pyramimonadaceae</taxon>
        <taxon>Cymbomonas</taxon>
    </lineage>
</organism>
<dbReference type="Gene3D" id="1.20.120.1900">
    <property type="entry name" value="Gamma-tubulin complex, C-terminal domain"/>
    <property type="match status" value="1"/>
</dbReference>
<evidence type="ECO:0000259" key="8">
    <source>
        <dbReference type="Pfam" id="PF04130"/>
    </source>
</evidence>
<dbReference type="GO" id="GO:0000930">
    <property type="term" value="C:gamma-tubulin complex"/>
    <property type="evidence" value="ECO:0007669"/>
    <property type="project" value="TreeGrafter"/>
</dbReference>
<dbReference type="GO" id="GO:0031122">
    <property type="term" value="P:cytoplasmic microtubule organization"/>
    <property type="evidence" value="ECO:0007669"/>
    <property type="project" value="TreeGrafter"/>
</dbReference>
<feature type="domain" description="Gamma tubulin complex component C-terminal" evidence="8">
    <location>
        <begin position="10"/>
        <end position="158"/>
    </location>
</feature>
<dbReference type="AlphaFoldDB" id="A0AAE0BAP9"/>
<comment type="subcellular location">
    <subcellularLocation>
        <location evidence="1 6">Cytoplasm</location>
        <location evidence="1 6">Cytoskeleton</location>
        <location evidence="1 6">Microtubule organizing center</location>
    </subcellularLocation>
</comment>
<dbReference type="GO" id="GO:0007020">
    <property type="term" value="P:microtubule nucleation"/>
    <property type="evidence" value="ECO:0007669"/>
    <property type="project" value="InterPro"/>
</dbReference>
<accession>A0AAE0BAP9</accession>
<dbReference type="GO" id="GO:0043015">
    <property type="term" value="F:gamma-tubulin binding"/>
    <property type="evidence" value="ECO:0007669"/>
    <property type="project" value="InterPro"/>
</dbReference>
<comment type="function">
    <text evidence="6">Component of the gamma-tubulin ring complex (gTuRC) which mediates microtubule nucleation.</text>
</comment>
<evidence type="ECO:0000313" key="10">
    <source>
        <dbReference type="Proteomes" id="UP001190700"/>
    </source>
</evidence>
<gene>
    <name evidence="9" type="ORF">CYMTET_56740</name>
</gene>
<dbReference type="GO" id="GO:0051225">
    <property type="term" value="P:spindle assembly"/>
    <property type="evidence" value="ECO:0007669"/>
    <property type="project" value="TreeGrafter"/>
</dbReference>
<dbReference type="EMBL" id="LGRX02035848">
    <property type="protein sequence ID" value="KAK3232936.1"/>
    <property type="molecule type" value="Genomic_DNA"/>
</dbReference>
<keyword evidence="3 6" id="KW-0963">Cytoplasm</keyword>
<dbReference type="GO" id="GO:0005874">
    <property type="term" value="C:microtubule"/>
    <property type="evidence" value="ECO:0007669"/>
    <property type="project" value="UniProtKB-KW"/>
</dbReference>
<keyword evidence="10" id="KW-1185">Reference proteome</keyword>
<dbReference type="GO" id="GO:0051321">
    <property type="term" value="P:meiotic cell cycle"/>
    <property type="evidence" value="ECO:0007669"/>
    <property type="project" value="TreeGrafter"/>
</dbReference>
<dbReference type="PANTHER" id="PTHR19302">
    <property type="entry name" value="GAMMA TUBULIN COMPLEX PROTEIN"/>
    <property type="match status" value="1"/>
</dbReference>
<comment type="similarity">
    <text evidence="2 6">Belongs to the TUBGCP family.</text>
</comment>
<sequence length="202" mass="22652">MSHQVLLARTQLLYLTQQMAHLISNLQVYFQVDVIEVEYSNMQDSIAAAHDFAEVERAHSIYLSRLLSQTFLENEVVSQSLTDVFHHVKTLCKWVQDDDEGEYATASDPADIAELTKEFLRSANALYTVFKSNKTDAAQRMAPLLRQLLLRLNFNGAYGRQAARAIATGESSHLLVSSMQPPTQSFSTHGASSWMKTDTTGH</sequence>
<dbReference type="PANTHER" id="PTHR19302:SF27">
    <property type="entry name" value="GAMMA-TUBULIN COMPLEX COMPONENT 4"/>
    <property type="match status" value="1"/>
</dbReference>
<evidence type="ECO:0000256" key="6">
    <source>
        <dbReference type="RuleBase" id="RU363050"/>
    </source>
</evidence>
<evidence type="ECO:0000313" key="9">
    <source>
        <dbReference type="EMBL" id="KAK3232936.1"/>
    </source>
</evidence>
<evidence type="ECO:0000256" key="1">
    <source>
        <dbReference type="ARBA" id="ARBA00004267"/>
    </source>
</evidence>
<keyword evidence="4 6" id="KW-0493">Microtubule</keyword>
<dbReference type="InterPro" id="IPR007259">
    <property type="entry name" value="GCP"/>
</dbReference>
<evidence type="ECO:0000256" key="5">
    <source>
        <dbReference type="ARBA" id="ARBA00023212"/>
    </source>
</evidence>
<evidence type="ECO:0000256" key="7">
    <source>
        <dbReference type="SAM" id="MobiDB-lite"/>
    </source>
</evidence>
<protein>
    <recommendedName>
        <fullName evidence="6">Gamma-tubulin complex component</fullName>
    </recommendedName>
</protein>
<comment type="caution">
    <text evidence="9">The sequence shown here is derived from an EMBL/GenBank/DDBJ whole genome shotgun (WGS) entry which is preliminary data.</text>
</comment>